<name>A0A8B6MC48_METTU</name>
<sequence length="71" mass="7500">MKKLPNTILTFAPHGGGGSSGARGSYNGTRARTALVCRWRRDPLSGRLHCVWSSKGDESGLDEGARLSTAA</sequence>
<evidence type="ECO:0000313" key="3">
    <source>
        <dbReference type="Proteomes" id="UP000485880"/>
    </source>
</evidence>
<dbReference type="Proteomes" id="UP000485880">
    <property type="component" value="Unassembled WGS sequence"/>
</dbReference>
<comment type="caution">
    <text evidence="2">The sequence shown here is derived from an EMBL/GenBank/DDBJ whole genome shotgun (WGS) entry which is preliminary data.</text>
</comment>
<dbReference type="EMBL" id="CABFMQ020000153">
    <property type="protein sequence ID" value="VTZ52617.1"/>
    <property type="molecule type" value="Genomic_DNA"/>
</dbReference>
<gene>
    <name evidence="2" type="ORF">MPC4_90092</name>
</gene>
<feature type="region of interest" description="Disordered" evidence="1">
    <location>
        <begin position="1"/>
        <end position="27"/>
    </location>
</feature>
<reference evidence="2 3" key="1">
    <citation type="submission" date="2019-05" db="EMBL/GenBank/DDBJ databases">
        <authorList>
            <person name="Farhan Ul Haque M."/>
        </authorList>
    </citation>
    <scope>NUCLEOTIDE SEQUENCE [LARGE SCALE GENOMIC DNA]</scope>
    <source>
        <strain evidence="2">2</strain>
    </source>
</reference>
<accession>A0A8B6MC48</accession>
<proteinExistence type="predicted"/>
<dbReference type="AlphaFoldDB" id="A0A8B6MC48"/>
<protein>
    <submittedName>
        <fullName evidence="2">Uncharacterized protein</fullName>
    </submittedName>
</protein>
<evidence type="ECO:0000313" key="2">
    <source>
        <dbReference type="EMBL" id="VTZ52617.1"/>
    </source>
</evidence>
<organism evidence="2 3">
    <name type="scientific">Methylocella tundrae</name>
    <dbReference type="NCBI Taxonomy" id="227605"/>
    <lineage>
        <taxon>Bacteria</taxon>
        <taxon>Pseudomonadati</taxon>
        <taxon>Pseudomonadota</taxon>
        <taxon>Alphaproteobacteria</taxon>
        <taxon>Hyphomicrobiales</taxon>
        <taxon>Beijerinckiaceae</taxon>
        <taxon>Methylocella</taxon>
    </lineage>
</organism>
<evidence type="ECO:0000256" key="1">
    <source>
        <dbReference type="SAM" id="MobiDB-lite"/>
    </source>
</evidence>
<keyword evidence="3" id="KW-1185">Reference proteome</keyword>